<dbReference type="InterPro" id="IPR036986">
    <property type="entry name" value="S4_RNA-bd_sf"/>
</dbReference>
<dbReference type="Pfam" id="PF00163">
    <property type="entry name" value="Ribosomal_S4"/>
    <property type="match status" value="1"/>
</dbReference>
<sequence length="212" mass="24231">MVVDKKCKKCRRAGEKLFLKGERCFTPKCAFERKPYPPGKTGTKKRSKRSATGYGLQLREKQKVKNIYRVDERQFATYVKEAAASHDTKPAEKLYQNLELRLDNVVFRMGFAFSRSIARQMVTHGHVTVNGRRVTIPSYRLKEGDQLGIRPGSEDNGLFNEVASNITKQPSIPWLAVDVKKLQGSVSDYPKVDKEKSSEMFDLTSVIEFYSR</sequence>
<dbReference type="Proteomes" id="UP000183206">
    <property type="component" value="Unassembled WGS sequence"/>
</dbReference>
<evidence type="ECO:0000256" key="5">
    <source>
        <dbReference type="ARBA" id="ARBA00023274"/>
    </source>
</evidence>
<evidence type="ECO:0000259" key="10">
    <source>
        <dbReference type="SMART" id="SM01390"/>
    </source>
</evidence>
<comment type="function">
    <text evidence="7">With S5 and S12 plays an important role in translational accuracy.</text>
</comment>
<dbReference type="AlphaFoldDB" id="A0A1J4V6U4"/>
<comment type="similarity">
    <text evidence="1 7 8">Belongs to the universal ribosomal protein uS4 family.</text>
</comment>
<keyword evidence="5 7" id="KW-0687">Ribonucleoprotein</keyword>
<feature type="domain" description="RNA-binding S4" evidence="9">
    <location>
        <begin position="100"/>
        <end position="163"/>
    </location>
</feature>
<proteinExistence type="inferred from homology"/>
<evidence type="ECO:0000256" key="1">
    <source>
        <dbReference type="ARBA" id="ARBA00007465"/>
    </source>
</evidence>
<dbReference type="PROSITE" id="PS00632">
    <property type="entry name" value="RIBOSOMAL_S4"/>
    <property type="match status" value="1"/>
</dbReference>
<dbReference type="NCBIfam" id="NF003717">
    <property type="entry name" value="PRK05327.1"/>
    <property type="match status" value="1"/>
</dbReference>
<dbReference type="InterPro" id="IPR018079">
    <property type="entry name" value="Ribosomal_uS4_CS"/>
</dbReference>
<dbReference type="GO" id="GO:0003735">
    <property type="term" value="F:structural constituent of ribosome"/>
    <property type="evidence" value="ECO:0007669"/>
    <property type="project" value="InterPro"/>
</dbReference>
<dbReference type="SUPFAM" id="SSF55174">
    <property type="entry name" value="Alpha-L RNA-binding motif"/>
    <property type="match status" value="1"/>
</dbReference>
<dbReference type="InterPro" id="IPR002942">
    <property type="entry name" value="S4_RNA-bd"/>
</dbReference>
<dbReference type="FunFam" id="3.10.290.10:FF:000001">
    <property type="entry name" value="30S ribosomal protein S4"/>
    <property type="match status" value="1"/>
</dbReference>
<keyword evidence="3 7" id="KW-0694">RNA-binding</keyword>
<dbReference type="SMART" id="SM01390">
    <property type="entry name" value="Ribosomal_S4"/>
    <property type="match status" value="1"/>
</dbReference>
<organism evidence="11 12">
    <name type="scientific">Candidatus Nomurabacteria bacterium CG1_02_47_685</name>
    <dbReference type="NCBI Taxonomy" id="1805282"/>
    <lineage>
        <taxon>Bacteria</taxon>
        <taxon>Candidatus Nomuraibacteriota</taxon>
    </lineage>
</organism>
<accession>A0A1J4V6U4</accession>
<dbReference type="HAMAP" id="MF_01306_B">
    <property type="entry name" value="Ribosomal_uS4_B"/>
    <property type="match status" value="1"/>
</dbReference>
<dbReference type="GO" id="GO:0019843">
    <property type="term" value="F:rRNA binding"/>
    <property type="evidence" value="ECO:0007669"/>
    <property type="project" value="UniProtKB-UniRule"/>
</dbReference>
<keyword evidence="2 7" id="KW-0699">rRNA-binding</keyword>
<evidence type="ECO:0000256" key="2">
    <source>
        <dbReference type="ARBA" id="ARBA00022730"/>
    </source>
</evidence>
<evidence type="ECO:0000313" key="12">
    <source>
        <dbReference type="Proteomes" id="UP000183206"/>
    </source>
</evidence>
<dbReference type="Pfam" id="PF01479">
    <property type="entry name" value="S4"/>
    <property type="match status" value="1"/>
</dbReference>
<protein>
    <recommendedName>
        <fullName evidence="6 7">Small ribosomal subunit protein uS4</fullName>
    </recommendedName>
</protein>
<dbReference type="GO" id="GO:0015935">
    <property type="term" value="C:small ribosomal subunit"/>
    <property type="evidence" value="ECO:0007669"/>
    <property type="project" value="InterPro"/>
</dbReference>
<gene>
    <name evidence="7" type="primary">rpsD</name>
    <name evidence="11" type="ORF">AUJ44_04045</name>
</gene>
<dbReference type="STRING" id="1805282.AUJ44_04045"/>
<dbReference type="Gene3D" id="3.10.290.10">
    <property type="entry name" value="RNA-binding S4 domain"/>
    <property type="match status" value="1"/>
</dbReference>
<dbReference type="InterPro" id="IPR005709">
    <property type="entry name" value="Ribosomal_uS4_bac-type"/>
</dbReference>
<dbReference type="GO" id="GO:0006412">
    <property type="term" value="P:translation"/>
    <property type="evidence" value="ECO:0007669"/>
    <property type="project" value="UniProtKB-UniRule"/>
</dbReference>
<dbReference type="SMART" id="SM00363">
    <property type="entry name" value="S4"/>
    <property type="match status" value="1"/>
</dbReference>
<dbReference type="PANTHER" id="PTHR11831">
    <property type="entry name" value="30S 40S RIBOSOMAL PROTEIN"/>
    <property type="match status" value="1"/>
</dbReference>
<dbReference type="InterPro" id="IPR001912">
    <property type="entry name" value="Ribosomal_uS4_N"/>
</dbReference>
<comment type="caution">
    <text evidence="11">The sequence shown here is derived from an EMBL/GenBank/DDBJ whole genome shotgun (WGS) entry which is preliminary data.</text>
</comment>
<dbReference type="PROSITE" id="PS50889">
    <property type="entry name" value="S4"/>
    <property type="match status" value="1"/>
</dbReference>
<comment type="function">
    <text evidence="7">One of the primary rRNA binding proteins, it binds directly to 16S rRNA where it nucleates assembly of the body of the 30S subunit.</text>
</comment>
<evidence type="ECO:0000256" key="3">
    <source>
        <dbReference type="ARBA" id="ARBA00022884"/>
    </source>
</evidence>
<dbReference type="NCBIfam" id="TIGR01017">
    <property type="entry name" value="rpsD_bact"/>
    <property type="match status" value="1"/>
</dbReference>
<evidence type="ECO:0000256" key="6">
    <source>
        <dbReference type="ARBA" id="ARBA00035254"/>
    </source>
</evidence>
<reference evidence="11 12" key="1">
    <citation type="journal article" date="2016" name="Environ. Microbiol.">
        <title>Genomic resolution of a cold subsurface aquifer community provides metabolic insights for novel microbes adapted to high CO concentrations.</title>
        <authorList>
            <person name="Probst A.J."/>
            <person name="Castelle C.J."/>
            <person name="Singh A."/>
            <person name="Brown C.T."/>
            <person name="Anantharaman K."/>
            <person name="Sharon I."/>
            <person name="Hug L.A."/>
            <person name="Burstein D."/>
            <person name="Emerson J.B."/>
            <person name="Thomas B.C."/>
            <person name="Banfield J.F."/>
        </authorList>
    </citation>
    <scope>NUCLEOTIDE SEQUENCE [LARGE SCALE GENOMIC DNA]</scope>
    <source>
        <strain evidence="11">CG1_02_47_685</strain>
    </source>
</reference>
<dbReference type="GO" id="GO:0042274">
    <property type="term" value="P:ribosomal small subunit biogenesis"/>
    <property type="evidence" value="ECO:0007669"/>
    <property type="project" value="TreeGrafter"/>
</dbReference>
<keyword evidence="4 7" id="KW-0689">Ribosomal protein</keyword>
<dbReference type="Gene3D" id="1.10.1050.10">
    <property type="entry name" value="Ribosomal Protein S4 Delta 41, Chain A, domain 1"/>
    <property type="match status" value="1"/>
</dbReference>
<name>A0A1J4V6U4_9BACT</name>
<evidence type="ECO:0000256" key="7">
    <source>
        <dbReference type="HAMAP-Rule" id="MF_01306"/>
    </source>
</evidence>
<dbReference type="CDD" id="cd00165">
    <property type="entry name" value="S4"/>
    <property type="match status" value="1"/>
</dbReference>
<evidence type="ECO:0000256" key="4">
    <source>
        <dbReference type="ARBA" id="ARBA00022980"/>
    </source>
</evidence>
<dbReference type="InterPro" id="IPR022801">
    <property type="entry name" value="Ribosomal_uS4"/>
</dbReference>
<dbReference type="EMBL" id="MNVO01000057">
    <property type="protein sequence ID" value="OIO31744.1"/>
    <property type="molecule type" value="Genomic_DNA"/>
</dbReference>
<dbReference type="PANTHER" id="PTHR11831:SF4">
    <property type="entry name" value="SMALL RIBOSOMAL SUBUNIT PROTEIN US4M"/>
    <property type="match status" value="1"/>
</dbReference>
<evidence type="ECO:0000313" key="11">
    <source>
        <dbReference type="EMBL" id="OIO31744.1"/>
    </source>
</evidence>
<evidence type="ECO:0000259" key="9">
    <source>
        <dbReference type="SMART" id="SM00363"/>
    </source>
</evidence>
<comment type="subunit">
    <text evidence="7">Part of the 30S ribosomal subunit. Contacts protein S5. The interaction surface between S4 and S5 is involved in control of translational fidelity.</text>
</comment>
<evidence type="ECO:0000256" key="8">
    <source>
        <dbReference type="RuleBase" id="RU003699"/>
    </source>
</evidence>
<feature type="domain" description="Small ribosomal subunit protein uS4 N-terminal" evidence="10">
    <location>
        <begin position="1"/>
        <end position="99"/>
    </location>
</feature>